<evidence type="ECO:0000313" key="4">
    <source>
        <dbReference type="EMBL" id="AEE53101.1"/>
    </source>
</evidence>
<proteinExistence type="predicted"/>
<dbReference type="InterPro" id="IPR013783">
    <property type="entry name" value="Ig-like_fold"/>
</dbReference>
<protein>
    <recommendedName>
        <fullName evidence="6">DUF5060 domain-containing protein</fullName>
    </recommendedName>
</protein>
<reference evidence="4 5" key="1">
    <citation type="journal article" date="2011" name="Stand. Genomic Sci.">
        <title>Complete genome sequence of Haliscomenobacter hydrossis type strain (O).</title>
        <authorList>
            <consortium name="US DOE Joint Genome Institute (JGI-PGF)"/>
            <person name="Daligault H."/>
            <person name="Lapidus A."/>
            <person name="Zeytun A."/>
            <person name="Nolan M."/>
            <person name="Lucas S."/>
            <person name="Del Rio T.G."/>
            <person name="Tice H."/>
            <person name="Cheng J.F."/>
            <person name="Tapia R."/>
            <person name="Han C."/>
            <person name="Goodwin L."/>
            <person name="Pitluck S."/>
            <person name="Liolios K."/>
            <person name="Pagani I."/>
            <person name="Ivanova N."/>
            <person name="Huntemann M."/>
            <person name="Mavromatis K."/>
            <person name="Mikhailova N."/>
            <person name="Pati A."/>
            <person name="Chen A."/>
            <person name="Palaniappan K."/>
            <person name="Land M."/>
            <person name="Hauser L."/>
            <person name="Brambilla E.M."/>
            <person name="Rohde M."/>
            <person name="Verbarg S."/>
            <person name="Goker M."/>
            <person name="Bristow J."/>
            <person name="Eisen J.A."/>
            <person name="Markowitz V."/>
            <person name="Hugenholtz P."/>
            <person name="Kyrpides N.C."/>
            <person name="Klenk H.P."/>
            <person name="Woyke T."/>
        </authorList>
    </citation>
    <scope>NUCLEOTIDE SEQUENCE [LARGE SCALE GENOMIC DNA]</scope>
    <source>
        <strain evidence="5">ATCC 27775 / DSM 1100 / LMG 10767 / O</strain>
    </source>
</reference>
<feature type="chain" id="PRO_5003316501" description="DUF5060 domain-containing protein" evidence="1">
    <location>
        <begin position="20"/>
        <end position="813"/>
    </location>
</feature>
<name>F4L641_HALH1</name>
<evidence type="ECO:0000259" key="2">
    <source>
        <dbReference type="Pfam" id="PF16586"/>
    </source>
</evidence>
<dbReference type="STRING" id="760192.Halhy_5276"/>
<dbReference type="Pfam" id="PF18962">
    <property type="entry name" value="Por_Secre_tail"/>
    <property type="match status" value="1"/>
</dbReference>
<dbReference type="InterPro" id="IPR017853">
    <property type="entry name" value="GH"/>
</dbReference>
<feature type="domain" description="DUF5060" evidence="2">
    <location>
        <begin position="34"/>
        <end position="118"/>
    </location>
</feature>
<dbReference type="Proteomes" id="UP000008461">
    <property type="component" value="Chromosome"/>
</dbReference>
<dbReference type="eggNOG" id="COG3934">
    <property type="taxonomic scope" value="Bacteria"/>
</dbReference>
<organism evidence="4 5">
    <name type="scientific">Haliscomenobacter hydrossis (strain ATCC 27775 / DSM 1100 / LMG 10767 / O)</name>
    <dbReference type="NCBI Taxonomy" id="760192"/>
    <lineage>
        <taxon>Bacteria</taxon>
        <taxon>Pseudomonadati</taxon>
        <taxon>Bacteroidota</taxon>
        <taxon>Saprospiria</taxon>
        <taxon>Saprospirales</taxon>
        <taxon>Haliscomenobacteraceae</taxon>
        <taxon>Haliscomenobacter</taxon>
    </lineage>
</organism>
<dbReference type="InterPro" id="IPR032260">
    <property type="entry name" value="DUF5060"/>
</dbReference>
<gene>
    <name evidence="4" type="ordered locus">Halhy_5276</name>
</gene>
<dbReference type="Pfam" id="PF16586">
    <property type="entry name" value="DUF5060"/>
    <property type="match status" value="1"/>
</dbReference>
<dbReference type="InterPro" id="IPR026444">
    <property type="entry name" value="Secre_tail"/>
</dbReference>
<reference key="2">
    <citation type="submission" date="2011-04" db="EMBL/GenBank/DDBJ databases">
        <title>Complete sequence of chromosome of Haliscomenobacter hydrossis DSM 1100.</title>
        <authorList>
            <consortium name="US DOE Joint Genome Institute (JGI-PGF)"/>
            <person name="Lucas S."/>
            <person name="Han J."/>
            <person name="Lapidus A."/>
            <person name="Bruce D."/>
            <person name="Goodwin L."/>
            <person name="Pitluck S."/>
            <person name="Peters L."/>
            <person name="Kyrpides N."/>
            <person name="Mavromatis K."/>
            <person name="Ivanova N."/>
            <person name="Ovchinnikova G."/>
            <person name="Pagani I."/>
            <person name="Daligault H."/>
            <person name="Detter J.C."/>
            <person name="Han C."/>
            <person name="Land M."/>
            <person name="Hauser L."/>
            <person name="Markowitz V."/>
            <person name="Cheng J.-F."/>
            <person name="Hugenholtz P."/>
            <person name="Woyke T."/>
            <person name="Wu D."/>
            <person name="Verbarg S."/>
            <person name="Frueling A."/>
            <person name="Brambilla E."/>
            <person name="Klenk H.-P."/>
            <person name="Eisen J.A."/>
        </authorList>
    </citation>
    <scope>NUCLEOTIDE SEQUENCE</scope>
    <source>
        <strain>DSM 1100</strain>
    </source>
</reference>
<keyword evidence="1" id="KW-0732">Signal</keyword>
<dbReference type="AlphaFoldDB" id="F4L641"/>
<accession>F4L641</accession>
<dbReference type="HOGENOM" id="CLU_011473_0_0_10"/>
<feature type="signal peptide" evidence="1">
    <location>
        <begin position="1"/>
        <end position="19"/>
    </location>
</feature>
<dbReference type="KEGG" id="hhy:Halhy_5276"/>
<sequence length="813" mass="89191">MKGIVTLAFMILTSSFLGAQAPTINSINPLSNSVGKFQKFEALVDLSASFSNPYDYDQVALSGVFVAPSGKQDTLDGFYMQDYSLNTSNGSLSANGSGGFRIRFSPTETGTWTFNLKVKTAAGESVVRSGSFECVDSDNRGFIRKNTTNYLAFDNGEAYIPVGQNVCWQNGNAYLDYKKWLGKMGAAKANFMRLWLAHWGLGLEWRNGNVGGNGFEGLKKYRQNNAYYIDWMLEECASQGIYMMFCINHHGQVSSNVNPNWSENPYNAANGGPCAQTWNFFDLDAAKNLHKNRLRYIVARWGYSSNVMSWELFNEVSFTDQFANASVRNAVRTWHDEMGQYLKKLDPRKHLVTTSYGGDEDPELWRLPSMDFTQNHLYADVENVEKAVAGKGLDNLSAFGKPTYGGEFGISVGGEGLSTIDPQGIHIHNTMWASAFSGALGAAATWWWDSYVEPRNLYPLFTPLSNTLAKVPLLQGNFKPASARTLGGGGGELSISPVADWGQATDNKIIVDDTGAVTPANARLSKFLYGSQWNTQLRNPPTFEVFFANGGKFKVQTGSSKGQTPSVAIYLDDKLVKDHPNAAVNTVYSIDVPPGLHRIKVDNLGTDWMGISAYQIEGVAVSPHAVYAVRAANGAMAAGWIHNSKYNWRHVREKGEPTVVVNGAVSVNELQNGLYKVSFYNCTTGEIITTFKGLNVQNGTLNFGVPDFLWDLAFVAEKDDTTVPTLEIVLDLSINIYPNPVNIGGALQIDTRNLPAGEYRIDVFNISGQLVQQKFISSFGQVESIATAGLTPGGYLLRLSQGERATVVRFVAQ</sequence>
<evidence type="ECO:0008006" key="6">
    <source>
        <dbReference type="Google" id="ProtNLM"/>
    </source>
</evidence>
<evidence type="ECO:0000259" key="3">
    <source>
        <dbReference type="Pfam" id="PF18962"/>
    </source>
</evidence>
<dbReference type="EMBL" id="CP002691">
    <property type="protein sequence ID" value="AEE53101.1"/>
    <property type="molecule type" value="Genomic_DNA"/>
</dbReference>
<evidence type="ECO:0000256" key="1">
    <source>
        <dbReference type="SAM" id="SignalP"/>
    </source>
</evidence>
<dbReference type="NCBIfam" id="TIGR04183">
    <property type="entry name" value="Por_Secre_tail"/>
    <property type="match status" value="1"/>
</dbReference>
<feature type="domain" description="Secretion system C-terminal sorting" evidence="3">
    <location>
        <begin position="736"/>
        <end position="809"/>
    </location>
</feature>
<dbReference type="SUPFAM" id="SSF51445">
    <property type="entry name" value="(Trans)glycosidases"/>
    <property type="match status" value="1"/>
</dbReference>
<dbReference type="Gene3D" id="2.60.40.10">
    <property type="entry name" value="Immunoglobulins"/>
    <property type="match status" value="1"/>
</dbReference>
<dbReference type="RefSeq" id="WP_013767636.1">
    <property type="nucleotide sequence ID" value="NC_015510.1"/>
</dbReference>
<evidence type="ECO:0000313" key="5">
    <source>
        <dbReference type="Proteomes" id="UP000008461"/>
    </source>
</evidence>
<keyword evidence="5" id="KW-1185">Reference proteome</keyword>
<dbReference type="Gene3D" id="3.20.20.80">
    <property type="entry name" value="Glycosidases"/>
    <property type="match status" value="1"/>
</dbReference>